<name>A0A1H1LGX2_9ACTN</name>
<keyword evidence="2" id="KW-0812">Transmembrane</keyword>
<feature type="region of interest" description="Disordered" evidence="1">
    <location>
        <begin position="124"/>
        <end position="145"/>
    </location>
</feature>
<evidence type="ECO:0008006" key="5">
    <source>
        <dbReference type="Google" id="ProtNLM"/>
    </source>
</evidence>
<keyword evidence="2" id="KW-1133">Transmembrane helix</keyword>
<feature type="region of interest" description="Disordered" evidence="1">
    <location>
        <begin position="1"/>
        <end position="54"/>
    </location>
</feature>
<keyword evidence="4" id="KW-1185">Reference proteome</keyword>
<protein>
    <recommendedName>
        <fullName evidence="5">DUF2530 domain-containing protein</fullName>
    </recommendedName>
</protein>
<evidence type="ECO:0000256" key="2">
    <source>
        <dbReference type="SAM" id="Phobius"/>
    </source>
</evidence>
<evidence type="ECO:0000256" key="1">
    <source>
        <dbReference type="SAM" id="MobiDB-lite"/>
    </source>
</evidence>
<evidence type="ECO:0000313" key="4">
    <source>
        <dbReference type="Proteomes" id="UP000198983"/>
    </source>
</evidence>
<reference evidence="3 4" key="1">
    <citation type="submission" date="2016-10" db="EMBL/GenBank/DDBJ databases">
        <authorList>
            <person name="de Groot N.N."/>
        </authorList>
    </citation>
    <scope>NUCLEOTIDE SEQUENCE [LARGE SCALE GENOMIC DNA]</scope>
    <source>
        <strain evidence="3 4">DSM 22024</strain>
    </source>
</reference>
<gene>
    <name evidence="3" type="ORF">SAMN04489717_0327</name>
</gene>
<feature type="transmembrane region" description="Helical" evidence="2">
    <location>
        <begin position="67"/>
        <end position="86"/>
    </location>
</feature>
<evidence type="ECO:0000313" key="3">
    <source>
        <dbReference type="EMBL" id="SDR73667.1"/>
    </source>
</evidence>
<dbReference type="AlphaFoldDB" id="A0A1H1LGX2"/>
<feature type="transmembrane region" description="Helical" evidence="2">
    <location>
        <begin position="98"/>
        <end position="117"/>
    </location>
</feature>
<dbReference type="Pfam" id="PF10745">
    <property type="entry name" value="DUF2530"/>
    <property type="match status" value="1"/>
</dbReference>
<dbReference type="EMBL" id="LT629732">
    <property type="protein sequence ID" value="SDR73667.1"/>
    <property type="molecule type" value="Genomic_DNA"/>
</dbReference>
<organism evidence="3 4">
    <name type="scientific">Actinopolymorpha singaporensis</name>
    <dbReference type="NCBI Taxonomy" id="117157"/>
    <lineage>
        <taxon>Bacteria</taxon>
        <taxon>Bacillati</taxon>
        <taxon>Actinomycetota</taxon>
        <taxon>Actinomycetes</taxon>
        <taxon>Propionibacteriales</taxon>
        <taxon>Actinopolymorphaceae</taxon>
        <taxon>Actinopolymorpha</taxon>
    </lineage>
</organism>
<keyword evidence="2" id="KW-0472">Membrane</keyword>
<accession>A0A1H1LGX2</accession>
<dbReference type="Proteomes" id="UP000198983">
    <property type="component" value="Chromosome I"/>
</dbReference>
<dbReference type="InterPro" id="IPR019681">
    <property type="entry name" value="DUF2530"/>
</dbReference>
<sequence length="145" mass="15952">MPDADHSPDAQVPPTTDDVLRMQHPGYARRVNPDEPTPDEAATDESGRSARGHLLASEVHPLDVDGVRTVSVGILVWTVALLGLLPFASRLRAAAMDWWLWTCVTGIALGLVGLAYCRNRRDRMAQDPQGQDRPARPAQRPERRG</sequence>
<proteinExistence type="predicted"/>
<dbReference type="STRING" id="117157.SAMN04489717_0327"/>
<feature type="compositionally biased region" description="Basic and acidic residues" evidence="1">
    <location>
        <begin position="133"/>
        <end position="145"/>
    </location>
</feature>